<organism evidence="1 2">
    <name type="scientific">Didymella rabiei</name>
    <name type="common">Chickpea ascochyta blight fungus</name>
    <name type="synonym">Mycosphaerella rabiei</name>
    <dbReference type="NCBI Taxonomy" id="5454"/>
    <lineage>
        <taxon>Eukaryota</taxon>
        <taxon>Fungi</taxon>
        <taxon>Dikarya</taxon>
        <taxon>Ascomycota</taxon>
        <taxon>Pezizomycotina</taxon>
        <taxon>Dothideomycetes</taxon>
        <taxon>Pleosporomycetidae</taxon>
        <taxon>Pleosporales</taxon>
        <taxon>Pleosporineae</taxon>
        <taxon>Didymellaceae</taxon>
        <taxon>Ascochyta</taxon>
    </lineage>
</organism>
<dbReference type="AlphaFoldDB" id="A0A162WZJ2"/>
<dbReference type="EMBL" id="JYNV01000296">
    <property type="protein sequence ID" value="KZM19283.1"/>
    <property type="molecule type" value="Genomic_DNA"/>
</dbReference>
<comment type="caution">
    <text evidence="1">The sequence shown here is derived from an EMBL/GenBank/DDBJ whole genome shotgun (WGS) entry which is preliminary data.</text>
</comment>
<dbReference type="OrthoDB" id="3259529at2759"/>
<accession>A0A162WZJ2</accession>
<reference evidence="1 2" key="1">
    <citation type="journal article" date="2016" name="Sci. Rep.">
        <title>Draft genome sequencing and secretome analysis of fungal phytopathogen Ascochyta rabiei provides insight into the necrotrophic effector repertoire.</title>
        <authorList>
            <person name="Verma S."/>
            <person name="Gazara R.K."/>
            <person name="Nizam S."/>
            <person name="Parween S."/>
            <person name="Chattopadhyay D."/>
            <person name="Verma P.K."/>
        </authorList>
    </citation>
    <scope>NUCLEOTIDE SEQUENCE [LARGE SCALE GENOMIC DNA]</scope>
    <source>
        <strain evidence="1 2">ArDII</strain>
    </source>
</reference>
<evidence type="ECO:0000313" key="1">
    <source>
        <dbReference type="EMBL" id="KZM19283.1"/>
    </source>
</evidence>
<name>A0A162WZJ2_DIDRA</name>
<evidence type="ECO:0000313" key="2">
    <source>
        <dbReference type="Proteomes" id="UP000076837"/>
    </source>
</evidence>
<gene>
    <name evidence="1" type="ORF">ST47_g9573</name>
</gene>
<keyword evidence="2" id="KW-1185">Reference proteome</keyword>
<proteinExistence type="predicted"/>
<sequence>MDRQASSGGHGTLEIRDVTKVLEQNQIPCCVVGVSALMFYGVPRKWEICIPTEKVKEAVDILRKRNEYIQTNEKRIPQPMSLAHTYTWFRGNMLNFEFCLVPSTHARIPVYRSVVCRSPNGVPYAPLEELVQSYLDTHDLVSLCDIVDGANLSYEWGQIHLNLNGTTDVEWAQQRNAELMGGEGMFDPSLLGSVFPTAQVEKTSLWRKTTEDKKQRLEQMMVPQDLFETRFMLKGSSPEPWREQRHSS</sequence>
<dbReference type="Proteomes" id="UP000076837">
    <property type="component" value="Unassembled WGS sequence"/>
</dbReference>
<protein>
    <submittedName>
        <fullName evidence="1">Uncharacterized protein</fullName>
    </submittedName>
</protein>